<feature type="domain" description="Glycosyl hydrolases family 2 sugar binding" evidence="7">
    <location>
        <begin position="32"/>
        <end position="165"/>
    </location>
</feature>
<keyword evidence="9" id="KW-1185">Reference proteome</keyword>
<organism evidence="8 9">
    <name type="scientific">Saccharibacillus kuerlensis</name>
    <dbReference type="NCBI Taxonomy" id="459527"/>
    <lineage>
        <taxon>Bacteria</taxon>
        <taxon>Bacillati</taxon>
        <taxon>Bacillota</taxon>
        <taxon>Bacilli</taxon>
        <taxon>Bacillales</taxon>
        <taxon>Paenibacillaceae</taxon>
        <taxon>Saccharibacillus</taxon>
    </lineage>
</organism>
<feature type="region of interest" description="Disordered" evidence="4">
    <location>
        <begin position="226"/>
        <end position="262"/>
    </location>
</feature>
<dbReference type="Pfam" id="PF02836">
    <property type="entry name" value="Glyco_hydro_2_C"/>
    <property type="match status" value="1"/>
</dbReference>
<evidence type="ECO:0000313" key="9">
    <source>
        <dbReference type="Proteomes" id="UP000606653"/>
    </source>
</evidence>
<dbReference type="InterPro" id="IPR051913">
    <property type="entry name" value="GH2_Domain-Containing"/>
</dbReference>
<feature type="region of interest" description="Disordered" evidence="4">
    <location>
        <begin position="1"/>
        <end position="22"/>
    </location>
</feature>
<evidence type="ECO:0000259" key="6">
    <source>
        <dbReference type="Pfam" id="PF02836"/>
    </source>
</evidence>
<evidence type="ECO:0000256" key="4">
    <source>
        <dbReference type="SAM" id="MobiDB-lite"/>
    </source>
</evidence>
<evidence type="ECO:0000313" key="8">
    <source>
        <dbReference type="EMBL" id="GGN94121.1"/>
    </source>
</evidence>
<dbReference type="InterPro" id="IPR006102">
    <property type="entry name" value="Ig-like_GH2"/>
</dbReference>
<feature type="domain" description="Glycoside hydrolase family 2 immunoglobulin-like beta-sandwich" evidence="5">
    <location>
        <begin position="313"/>
        <end position="346"/>
    </location>
</feature>
<name>A0ABQ2KUZ6_9BACL</name>
<dbReference type="PANTHER" id="PTHR42732">
    <property type="entry name" value="BETA-GALACTOSIDASE"/>
    <property type="match status" value="1"/>
</dbReference>
<protein>
    <recommendedName>
        <fullName evidence="10">Beta-galactosidase</fullName>
    </recommendedName>
</protein>
<dbReference type="SUPFAM" id="SSF51445">
    <property type="entry name" value="(Trans)glycosidases"/>
    <property type="match status" value="1"/>
</dbReference>
<reference evidence="9" key="1">
    <citation type="journal article" date="2019" name="Int. J. Syst. Evol. Microbiol.">
        <title>The Global Catalogue of Microorganisms (GCM) 10K type strain sequencing project: providing services to taxonomists for standard genome sequencing and annotation.</title>
        <authorList>
            <consortium name="The Broad Institute Genomics Platform"/>
            <consortium name="The Broad Institute Genome Sequencing Center for Infectious Disease"/>
            <person name="Wu L."/>
            <person name="Ma J."/>
        </authorList>
    </citation>
    <scope>NUCLEOTIDE SEQUENCE [LARGE SCALE GENOMIC DNA]</scope>
    <source>
        <strain evidence="9">CGMCC 1.6964</strain>
    </source>
</reference>
<dbReference type="InterPro" id="IPR017853">
    <property type="entry name" value="GH"/>
</dbReference>
<dbReference type="Pfam" id="PF00703">
    <property type="entry name" value="Glyco_hydro_2"/>
    <property type="match status" value="1"/>
</dbReference>
<dbReference type="Gene3D" id="2.60.40.10">
    <property type="entry name" value="Immunoglobulins"/>
    <property type="match status" value="1"/>
</dbReference>
<comment type="similarity">
    <text evidence="1">Belongs to the glycosyl hydrolase 2 family.</text>
</comment>
<gene>
    <name evidence="8" type="ORF">GCM10010969_08530</name>
</gene>
<evidence type="ECO:0000256" key="3">
    <source>
        <dbReference type="ARBA" id="ARBA00023295"/>
    </source>
</evidence>
<keyword evidence="3" id="KW-0326">Glycosidase</keyword>
<dbReference type="SUPFAM" id="SSF49785">
    <property type="entry name" value="Galactose-binding domain-like"/>
    <property type="match status" value="1"/>
</dbReference>
<feature type="compositionally biased region" description="Polar residues" evidence="4">
    <location>
        <begin position="1"/>
        <end position="10"/>
    </location>
</feature>
<dbReference type="EMBL" id="BMLN01000002">
    <property type="protein sequence ID" value="GGN94121.1"/>
    <property type="molecule type" value="Genomic_DNA"/>
</dbReference>
<dbReference type="InterPro" id="IPR006104">
    <property type="entry name" value="Glyco_hydro_2_N"/>
</dbReference>
<dbReference type="SUPFAM" id="SSF49303">
    <property type="entry name" value="beta-Galactosidase/glucuronidase domain"/>
    <property type="match status" value="1"/>
</dbReference>
<evidence type="ECO:0000256" key="2">
    <source>
        <dbReference type="ARBA" id="ARBA00022801"/>
    </source>
</evidence>
<feature type="domain" description="Glycoside hydrolase family 2 catalytic" evidence="6">
    <location>
        <begin position="381"/>
        <end position="563"/>
    </location>
</feature>
<dbReference type="InterPro" id="IPR006103">
    <property type="entry name" value="Glyco_hydro_2_cat"/>
</dbReference>
<evidence type="ECO:0000259" key="5">
    <source>
        <dbReference type="Pfam" id="PF00703"/>
    </source>
</evidence>
<dbReference type="InterPro" id="IPR036156">
    <property type="entry name" value="Beta-gal/glucu_dom_sf"/>
</dbReference>
<dbReference type="Gene3D" id="2.60.120.260">
    <property type="entry name" value="Galactose-binding domain-like"/>
    <property type="match status" value="1"/>
</dbReference>
<dbReference type="Pfam" id="PF02837">
    <property type="entry name" value="Glyco_hydro_2_N"/>
    <property type="match status" value="1"/>
</dbReference>
<evidence type="ECO:0000256" key="1">
    <source>
        <dbReference type="ARBA" id="ARBA00007401"/>
    </source>
</evidence>
<sequence length="643" mass="73828">MPSPSQQTQGGAAAMPRPEYPRPQFQRADWLNLNGEWEFAFDDERRGDRERWYEQSDDTDFGSRITVPFAFQSKLSGIGDPGFHDLVWYRRRFDAPAEWGDRRIILHIGACDYASTVWVNGRWAASHEGGHTPFYADVTDLLNAEGGNTIVVRAEDFSRDVTLPRGKQFWKEGSESIFYTRTTGIWQTVWLEPVQEAHLQKVKFTPDIDRGEIRVRMFFSRETVNTVQSSKKESDSQAEGAAAQTAHHPANPADGRSDASSSSRISEYAGSITAVVRISFEGQLIAEERFPVLHVEESRAIGLNDFNDHGLGRWWTPENPNLYDAEIELIRGDQTIDKVSSYFGMRKISIENGRFSLNNRPYFMRLALDQGYFPDGVLTAPTDEDYVRDIRLAKEMGFDGVRKHQKMEDPRFLYWCDRMGLLVWGEAANAYAYSEEYVRNFTREWQEAVDRDYNHPCIVVWVPMNESWGIPNVQIDSRQQQHGLTLYHLTRSLDETRPVIYNDGWEMMRTDIVAIHDYEWREEVLTERYESVEKATNAMPANRRIFVGGSQYEGQPILVTEFGGIAYKKSDWEGWGYSGAETDEDFLEKLGAVIRPLILSGVVQGFCYTQLTDVEQEINGLVTYDRVPKVPLEEIRKIVRGEG</sequence>
<dbReference type="PANTHER" id="PTHR42732:SF3">
    <property type="entry name" value="HYDROLASE"/>
    <property type="match status" value="1"/>
</dbReference>
<comment type="caution">
    <text evidence="8">The sequence shown here is derived from an EMBL/GenBank/DDBJ whole genome shotgun (WGS) entry which is preliminary data.</text>
</comment>
<dbReference type="InterPro" id="IPR008979">
    <property type="entry name" value="Galactose-bd-like_sf"/>
</dbReference>
<dbReference type="Gene3D" id="3.20.20.80">
    <property type="entry name" value="Glycosidases"/>
    <property type="match status" value="1"/>
</dbReference>
<proteinExistence type="inferred from homology"/>
<dbReference type="RefSeq" id="WP_018978660.1">
    <property type="nucleotide sequence ID" value="NZ_BMLN01000002.1"/>
</dbReference>
<accession>A0ABQ2KUZ6</accession>
<dbReference type="InterPro" id="IPR013783">
    <property type="entry name" value="Ig-like_fold"/>
</dbReference>
<dbReference type="Proteomes" id="UP000606653">
    <property type="component" value="Unassembled WGS sequence"/>
</dbReference>
<evidence type="ECO:0008006" key="10">
    <source>
        <dbReference type="Google" id="ProtNLM"/>
    </source>
</evidence>
<evidence type="ECO:0000259" key="7">
    <source>
        <dbReference type="Pfam" id="PF02837"/>
    </source>
</evidence>
<keyword evidence="2" id="KW-0378">Hydrolase</keyword>